<comment type="caution">
    <text evidence="2">The sequence shown here is derived from an EMBL/GenBank/DDBJ whole genome shotgun (WGS) entry which is preliminary data.</text>
</comment>
<proteinExistence type="predicted"/>
<evidence type="ECO:0000313" key="2">
    <source>
        <dbReference type="EMBL" id="PZQ99656.1"/>
    </source>
</evidence>
<reference evidence="2 3" key="1">
    <citation type="submission" date="2017-08" db="EMBL/GenBank/DDBJ databases">
        <title>Infants hospitalized years apart are colonized by the same room-sourced microbial strains.</title>
        <authorList>
            <person name="Brooks B."/>
            <person name="Olm M.R."/>
            <person name="Firek B.A."/>
            <person name="Baker R."/>
            <person name="Thomas B.C."/>
            <person name="Morowitz M.J."/>
            <person name="Banfield J.F."/>
        </authorList>
    </citation>
    <scope>NUCLEOTIDE SEQUENCE [LARGE SCALE GENOMIC DNA]</scope>
    <source>
        <strain evidence="2">S2_003_000_R2_11</strain>
    </source>
</reference>
<accession>A0A2W5SCP8</accession>
<organism evidence="2 3">
    <name type="scientific">Cereibacter sphaeroides</name>
    <name type="common">Rhodobacter sphaeroides</name>
    <dbReference type="NCBI Taxonomy" id="1063"/>
    <lineage>
        <taxon>Bacteria</taxon>
        <taxon>Pseudomonadati</taxon>
        <taxon>Pseudomonadota</taxon>
        <taxon>Alphaproteobacteria</taxon>
        <taxon>Rhodobacterales</taxon>
        <taxon>Paracoccaceae</taxon>
        <taxon>Cereibacter</taxon>
    </lineage>
</organism>
<dbReference type="InterPro" id="IPR009922">
    <property type="entry name" value="DUF1457"/>
</dbReference>
<name>A0A2W5SCP8_CERSP</name>
<dbReference type="Pfam" id="PF07310">
    <property type="entry name" value="PAS_5"/>
    <property type="match status" value="1"/>
</dbReference>
<dbReference type="EMBL" id="QFQS01000001">
    <property type="protein sequence ID" value="PZQ99656.1"/>
    <property type="molecule type" value="Genomic_DNA"/>
</dbReference>
<dbReference type="Proteomes" id="UP000248975">
    <property type="component" value="Unassembled WGS sequence"/>
</dbReference>
<feature type="compositionally biased region" description="Basic residues" evidence="1">
    <location>
        <begin position="223"/>
        <end position="234"/>
    </location>
</feature>
<evidence type="ECO:0000313" key="3">
    <source>
        <dbReference type="Proteomes" id="UP000248975"/>
    </source>
</evidence>
<gene>
    <name evidence="2" type="ORF">DI533_03060</name>
</gene>
<evidence type="ECO:0008006" key="4">
    <source>
        <dbReference type="Google" id="ProtNLM"/>
    </source>
</evidence>
<protein>
    <recommendedName>
        <fullName evidence="4">PAS domain-containing protein</fullName>
    </recommendedName>
</protein>
<feature type="region of interest" description="Disordered" evidence="1">
    <location>
        <begin position="213"/>
        <end position="234"/>
    </location>
</feature>
<dbReference type="AlphaFoldDB" id="A0A2W5SCP8"/>
<evidence type="ECO:0000256" key="1">
    <source>
        <dbReference type="SAM" id="MobiDB-lite"/>
    </source>
</evidence>
<sequence>MRRQMWSGSMGWDWDKVVPMKPGGDAGIYAPLQGVRAYWEGLRQPPLLPHRHEIDPRGLESALEYTFMVERVAPGVARFRLAGSHLTLLAGAEVRGMPLTALLEPTARDDAMALTEKLFDEPAIIGLALEAERGMGKPALEGRMILLPVLGDDSICDRALGCLVTHGKIGRSPRRFAISHRRSEGVGPMPPRTKAAPAMRLEPGFADSARRFTAQTETAARQGRPHLRLVKSDD</sequence>